<sequence>MISFFRKIRQKLLQQKKVTRYIAYAIGEIFLVVIGILIALQVNNWNEERKSNNVSAGTIQKLRLELSEVKSEIEESIEANEMILYWADSYLQSPSDLDSLKAEPKRILLMTSYASLRVGMPVLNQELSSDQLIRDKPDLTNKLRSIKHGYDEASSIRDISRSLWNENVIGFYFKNQHLVLYNAFLRGQDYNKDEVISLLYNEEFKNVVALTALSNAQLTRSLEELLSHIDETLQLIEQGL</sequence>
<keyword evidence="3" id="KW-1185">Reference proteome</keyword>
<keyword evidence="1" id="KW-0472">Membrane</keyword>
<comment type="caution">
    <text evidence="2">The sequence shown here is derived from an EMBL/GenBank/DDBJ whole genome shotgun (WGS) entry which is preliminary data.</text>
</comment>
<feature type="transmembrane region" description="Helical" evidence="1">
    <location>
        <begin position="21"/>
        <end position="42"/>
    </location>
</feature>
<keyword evidence="1" id="KW-0812">Transmembrane</keyword>
<evidence type="ECO:0000313" key="2">
    <source>
        <dbReference type="EMBL" id="MBN7814608.1"/>
    </source>
</evidence>
<evidence type="ECO:0000256" key="1">
    <source>
        <dbReference type="SAM" id="Phobius"/>
    </source>
</evidence>
<accession>A0ABS3CC15</accession>
<organism evidence="2 3">
    <name type="scientific">Algoriphagus pacificus</name>
    <dbReference type="NCBI Taxonomy" id="2811234"/>
    <lineage>
        <taxon>Bacteria</taxon>
        <taxon>Pseudomonadati</taxon>
        <taxon>Bacteroidota</taxon>
        <taxon>Cytophagia</taxon>
        <taxon>Cytophagales</taxon>
        <taxon>Cyclobacteriaceae</taxon>
        <taxon>Algoriphagus</taxon>
    </lineage>
</organism>
<keyword evidence="1" id="KW-1133">Transmembrane helix</keyword>
<reference evidence="2 3" key="1">
    <citation type="submission" date="2021-03" db="EMBL/GenBank/DDBJ databases">
        <title>novel species isolated from a fishpond in China.</title>
        <authorList>
            <person name="Lu H."/>
            <person name="Cai Z."/>
        </authorList>
    </citation>
    <scope>NUCLEOTIDE SEQUENCE [LARGE SCALE GENOMIC DNA]</scope>
    <source>
        <strain evidence="2 3">YJ13C</strain>
    </source>
</reference>
<dbReference type="RefSeq" id="WP_206585247.1">
    <property type="nucleotide sequence ID" value="NZ_JAFKCU010000001.1"/>
</dbReference>
<dbReference type="EMBL" id="JAFKCU010000001">
    <property type="protein sequence ID" value="MBN7814608.1"/>
    <property type="molecule type" value="Genomic_DNA"/>
</dbReference>
<proteinExistence type="predicted"/>
<evidence type="ECO:0000313" key="3">
    <source>
        <dbReference type="Proteomes" id="UP000664480"/>
    </source>
</evidence>
<name>A0ABS3CC15_9BACT</name>
<gene>
    <name evidence="2" type="ORF">J0A69_04170</name>
</gene>
<dbReference type="Proteomes" id="UP000664480">
    <property type="component" value="Unassembled WGS sequence"/>
</dbReference>
<protein>
    <submittedName>
        <fullName evidence="2">Uncharacterized protein</fullName>
    </submittedName>
</protein>